<evidence type="ECO:0000313" key="4">
    <source>
        <dbReference type="Proteomes" id="UP001372338"/>
    </source>
</evidence>
<dbReference type="Proteomes" id="UP001372338">
    <property type="component" value="Unassembled WGS sequence"/>
</dbReference>
<dbReference type="EMBL" id="JAYWIO010000008">
    <property type="protein sequence ID" value="KAK7244146.1"/>
    <property type="molecule type" value="Genomic_DNA"/>
</dbReference>
<name>A0AAN9E165_CROPI</name>
<sequence>MSLLRSLLSRRRRCFPSLLTTLHSSHRRPISSAPLHPTPQSQPNKKTLHTLFLEAVGLSDKTLPEPEPLPESLNSDLQKKLKQLEEEVRSTTLLNQETESVIPKKEKKEKRPLRNVNRALYAAFTNKPKRVAAVSVGDTKREVRVREVMVVKKLSPDMEMFVKHLFENGYFKDANFAKGKERFDLGWFDGFFARGYVKFAAQRFGRDNQEIAKWLSGSALKKVAEFGCPSVDRSSVFPAKRLRKFFEVPENTVCSKCPLQQSCKFINQSVWKGDTNKLDLVGVMKVLTSYALELVHPQLVVPEEVAYALWAGWCLLNRNFEENVMVRMYLI</sequence>
<accession>A0AAN9E165</accession>
<gene>
    <name evidence="3" type="ORF">RIF29_38964</name>
</gene>
<keyword evidence="4" id="KW-1185">Reference proteome</keyword>
<feature type="coiled-coil region" evidence="1">
    <location>
        <begin position="74"/>
        <end position="101"/>
    </location>
</feature>
<proteinExistence type="predicted"/>
<comment type="caution">
    <text evidence="3">The sequence shown here is derived from an EMBL/GenBank/DDBJ whole genome shotgun (WGS) entry which is preliminary data.</text>
</comment>
<keyword evidence="1" id="KW-0175">Coiled coil</keyword>
<dbReference type="AlphaFoldDB" id="A0AAN9E165"/>
<reference evidence="3 4" key="1">
    <citation type="submission" date="2024-01" db="EMBL/GenBank/DDBJ databases">
        <title>The genomes of 5 underutilized Papilionoideae crops provide insights into root nodulation and disease resistanc.</title>
        <authorList>
            <person name="Yuan L."/>
        </authorList>
    </citation>
    <scope>NUCLEOTIDE SEQUENCE [LARGE SCALE GENOMIC DNA]</scope>
    <source>
        <strain evidence="3">ZHUSHIDOU_FW_LH</strain>
        <tissue evidence="3">Leaf</tissue>
    </source>
</reference>
<evidence type="ECO:0000256" key="1">
    <source>
        <dbReference type="SAM" id="Coils"/>
    </source>
</evidence>
<protein>
    <submittedName>
        <fullName evidence="3">Uncharacterized protein</fullName>
    </submittedName>
</protein>
<evidence type="ECO:0000313" key="3">
    <source>
        <dbReference type="EMBL" id="KAK7244146.1"/>
    </source>
</evidence>
<evidence type="ECO:0000256" key="2">
    <source>
        <dbReference type="SAM" id="MobiDB-lite"/>
    </source>
</evidence>
<organism evidence="3 4">
    <name type="scientific">Crotalaria pallida</name>
    <name type="common">Smooth rattlebox</name>
    <name type="synonym">Crotalaria striata</name>
    <dbReference type="NCBI Taxonomy" id="3830"/>
    <lineage>
        <taxon>Eukaryota</taxon>
        <taxon>Viridiplantae</taxon>
        <taxon>Streptophyta</taxon>
        <taxon>Embryophyta</taxon>
        <taxon>Tracheophyta</taxon>
        <taxon>Spermatophyta</taxon>
        <taxon>Magnoliopsida</taxon>
        <taxon>eudicotyledons</taxon>
        <taxon>Gunneridae</taxon>
        <taxon>Pentapetalae</taxon>
        <taxon>rosids</taxon>
        <taxon>fabids</taxon>
        <taxon>Fabales</taxon>
        <taxon>Fabaceae</taxon>
        <taxon>Papilionoideae</taxon>
        <taxon>50 kb inversion clade</taxon>
        <taxon>genistoids sensu lato</taxon>
        <taxon>core genistoids</taxon>
        <taxon>Crotalarieae</taxon>
        <taxon>Crotalaria</taxon>
    </lineage>
</organism>
<feature type="region of interest" description="Disordered" evidence="2">
    <location>
        <begin position="25"/>
        <end position="44"/>
    </location>
</feature>